<dbReference type="OrthoDB" id="425936at2759"/>
<evidence type="ECO:0000313" key="4">
    <source>
        <dbReference type="EMBL" id="KAH7139010.1"/>
    </source>
</evidence>
<gene>
    <name evidence="4" type="ORF">B0J11DRAFT_588661</name>
</gene>
<keyword evidence="5" id="KW-1185">Reference proteome</keyword>
<dbReference type="PANTHER" id="PTHR37957">
    <property type="entry name" value="BLR7070 PROTEIN"/>
    <property type="match status" value="1"/>
</dbReference>
<evidence type="ECO:0000256" key="2">
    <source>
        <dbReference type="SAM" id="SignalP"/>
    </source>
</evidence>
<dbReference type="Proteomes" id="UP000700596">
    <property type="component" value="Unassembled WGS sequence"/>
</dbReference>
<accession>A0A9P9J1T4</accession>
<comment type="caution">
    <text evidence="4">The sequence shown here is derived from an EMBL/GenBank/DDBJ whole genome shotgun (WGS) entry which is preliminary data.</text>
</comment>
<protein>
    <submittedName>
        <fullName evidence="4">Esterase-like activity of phytase-domain-containing protein</fullName>
    </submittedName>
</protein>
<sequence>MLFSASLSLLPLLPLGFVSANPVTPRALYGAPSFVNKTECNGKTYIYEELAGWGLLASDARDKFGDTIGGIGSAIALEKKSWKKKDGKDEAYVGIVYGLPDRGWNTQGTQNTQSRIHKFSFTFEIVSDATAAKPAKPNFQLQYLDTILLSGPDGTPVTGLDADVTGSASFKGFPDLPVATYTGDGFGGAGPGGKRISIDAEGLVLGDDDTFWVSDEYGPYIYQFDKKGKMVQAIRPPDALIPIRNSTQSFNAASPPIYDTDRKTVPESPETGRGNNQGLEALTASPDGKYLYALLQSATTQEGGDKSATRRNTRFLKYRVKTKEITYEAEYIVQLPIVPSSGKTAGQSEIHYITEDQFLVLARDSGAGHGQDESFSQYRNADVIDISKATNIKGKDNDSFKGAVATRKGELNADIKPATYCPWLSYNNNEQLNRFGAHNGGAQDAGLLNEKWESFALAPVDNKFETKGDGDEFYLISFSDNDFITQNGYINGGKNKYADESGFNLDTQILVFKVRLPKGAKPLLP</sequence>
<evidence type="ECO:0000256" key="1">
    <source>
        <dbReference type="SAM" id="MobiDB-lite"/>
    </source>
</evidence>
<dbReference type="SUPFAM" id="SSF63825">
    <property type="entry name" value="YWTD domain"/>
    <property type="match status" value="1"/>
</dbReference>
<dbReference type="Pfam" id="PF13449">
    <property type="entry name" value="Phytase-like"/>
    <property type="match status" value="1"/>
</dbReference>
<feature type="domain" description="Phytase-like" evidence="3">
    <location>
        <begin position="146"/>
        <end position="432"/>
    </location>
</feature>
<dbReference type="PANTHER" id="PTHR37957:SF1">
    <property type="entry name" value="PHYTASE-LIKE DOMAIN-CONTAINING PROTEIN"/>
    <property type="match status" value="1"/>
</dbReference>
<keyword evidence="2" id="KW-0732">Signal</keyword>
<feature type="signal peptide" evidence="2">
    <location>
        <begin position="1"/>
        <end position="20"/>
    </location>
</feature>
<reference evidence="4" key="1">
    <citation type="journal article" date="2021" name="Nat. Commun.">
        <title>Genetic determinants of endophytism in the Arabidopsis root mycobiome.</title>
        <authorList>
            <person name="Mesny F."/>
            <person name="Miyauchi S."/>
            <person name="Thiergart T."/>
            <person name="Pickel B."/>
            <person name="Atanasova L."/>
            <person name="Karlsson M."/>
            <person name="Huettel B."/>
            <person name="Barry K.W."/>
            <person name="Haridas S."/>
            <person name="Chen C."/>
            <person name="Bauer D."/>
            <person name="Andreopoulos W."/>
            <person name="Pangilinan J."/>
            <person name="LaButti K."/>
            <person name="Riley R."/>
            <person name="Lipzen A."/>
            <person name="Clum A."/>
            <person name="Drula E."/>
            <person name="Henrissat B."/>
            <person name="Kohler A."/>
            <person name="Grigoriev I.V."/>
            <person name="Martin F.M."/>
            <person name="Hacquard S."/>
        </authorList>
    </citation>
    <scope>NUCLEOTIDE SEQUENCE</scope>
    <source>
        <strain evidence="4">MPI-CAGE-CH-0243</strain>
    </source>
</reference>
<feature type="region of interest" description="Disordered" evidence="1">
    <location>
        <begin position="251"/>
        <end position="280"/>
    </location>
</feature>
<evidence type="ECO:0000259" key="3">
    <source>
        <dbReference type="Pfam" id="PF13449"/>
    </source>
</evidence>
<evidence type="ECO:0000313" key="5">
    <source>
        <dbReference type="Proteomes" id="UP000700596"/>
    </source>
</evidence>
<feature type="chain" id="PRO_5040212208" evidence="2">
    <location>
        <begin position="21"/>
        <end position="525"/>
    </location>
</feature>
<proteinExistence type="predicted"/>
<dbReference type="EMBL" id="JAGMWT010000001">
    <property type="protein sequence ID" value="KAH7139010.1"/>
    <property type="molecule type" value="Genomic_DNA"/>
</dbReference>
<dbReference type="AlphaFoldDB" id="A0A9P9J1T4"/>
<dbReference type="InterPro" id="IPR027372">
    <property type="entry name" value="Phytase-like_dom"/>
</dbReference>
<organism evidence="4 5">
    <name type="scientific">Dendryphion nanum</name>
    <dbReference type="NCBI Taxonomy" id="256645"/>
    <lineage>
        <taxon>Eukaryota</taxon>
        <taxon>Fungi</taxon>
        <taxon>Dikarya</taxon>
        <taxon>Ascomycota</taxon>
        <taxon>Pezizomycotina</taxon>
        <taxon>Dothideomycetes</taxon>
        <taxon>Pleosporomycetidae</taxon>
        <taxon>Pleosporales</taxon>
        <taxon>Torulaceae</taxon>
        <taxon>Dendryphion</taxon>
    </lineage>
</organism>
<name>A0A9P9J1T4_9PLEO</name>